<organism evidence="1 2">
    <name type="scientific">Acaulospora colombiana</name>
    <dbReference type="NCBI Taxonomy" id="27376"/>
    <lineage>
        <taxon>Eukaryota</taxon>
        <taxon>Fungi</taxon>
        <taxon>Fungi incertae sedis</taxon>
        <taxon>Mucoromycota</taxon>
        <taxon>Glomeromycotina</taxon>
        <taxon>Glomeromycetes</taxon>
        <taxon>Diversisporales</taxon>
        <taxon>Acaulosporaceae</taxon>
        <taxon>Acaulospora</taxon>
    </lineage>
</organism>
<dbReference type="EMBL" id="CAJVPT010010709">
    <property type="protein sequence ID" value="CAG8572812.1"/>
    <property type="molecule type" value="Genomic_DNA"/>
</dbReference>
<protein>
    <submittedName>
        <fullName evidence="1">12705_t:CDS:1</fullName>
    </submittedName>
</protein>
<proteinExistence type="predicted"/>
<feature type="non-terminal residue" evidence="1">
    <location>
        <position position="1"/>
    </location>
</feature>
<gene>
    <name evidence="1" type="ORF">ACOLOM_LOCUS5665</name>
</gene>
<comment type="caution">
    <text evidence="1">The sequence shown here is derived from an EMBL/GenBank/DDBJ whole genome shotgun (WGS) entry which is preliminary data.</text>
</comment>
<evidence type="ECO:0000313" key="1">
    <source>
        <dbReference type="EMBL" id="CAG8572812.1"/>
    </source>
</evidence>
<sequence>DKKRFESIEIAEIDADFSDENNKEAETDEDLYEVEKILKHNYDETKGGTPFITVGSTREILMPDSYLMNIGVATAVRERPKEVHPREMMFNEMEELPSSSKRRRQSSSPGKNRSRSRQRTMIPKRPFPTCEDSDSDSDSYVVIPEEEDEDSLPPCLNEDLESPCMCMTSEDWERDVIDIWRIDCVNKRLMIFLEW</sequence>
<accession>A0ACA9M859</accession>
<name>A0ACA9M859_9GLOM</name>
<reference evidence="1" key="1">
    <citation type="submission" date="2021-06" db="EMBL/GenBank/DDBJ databases">
        <authorList>
            <person name="Kallberg Y."/>
            <person name="Tangrot J."/>
            <person name="Rosling A."/>
        </authorList>
    </citation>
    <scope>NUCLEOTIDE SEQUENCE</scope>
    <source>
        <strain evidence="1">CL356</strain>
    </source>
</reference>
<evidence type="ECO:0000313" key="2">
    <source>
        <dbReference type="Proteomes" id="UP000789525"/>
    </source>
</evidence>
<keyword evidence="2" id="KW-1185">Reference proteome</keyword>
<dbReference type="Proteomes" id="UP000789525">
    <property type="component" value="Unassembled WGS sequence"/>
</dbReference>